<evidence type="ECO:0000256" key="1">
    <source>
        <dbReference type="ARBA" id="ARBA00004431"/>
    </source>
</evidence>
<evidence type="ECO:0000256" key="5">
    <source>
        <dbReference type="ARBA" id="ARBA00023210"/>
    </source>
</evidence>
<dbReference type="RefSeq" id="WP_242623546.1">
    <property type="nucleotide sequence ID" value="NZ_SHKL01000002.1"/>
</dbReference>
<dbReference type="GO" id="GO:0000917">
    <property type="term" value="P:division septum assembly"/>
    <property type="evidence" value="ECO:0007669"/>
    <property type="project" value="UniProtKB-KW"/>
</dbReference>
<evidence type="ECO:0000256" key="6">
    <source>
        <dbReference type="ARBA" id="ARBA00023306"/>
    </source>
</evidence>
<evidence type="ECO:0000256" key="2">
    <source>
        <dbReference type="ARBA" id="ARBA00009323"/>
    </source>
</evidence>
<dbReference type="Pfam" id="PF04686">
    <property type="entry name" value="SsgA"/>
    <property type="match status" value="1"/>
</dbReference>
<comment type="subcellular location">
    <subcellularLocation>
        <location evidence="1">Cell septum</location>
    </subcellularLocation>
</comment>
<protein>
    <submittedName>
        <fullName evidence="7">Sporulation and cell division protein SsgA</fullName>
    </submittedName>
</protein>
<keyword evidence="8" id="KW-1185">Reference proteome</keyword>
<organism evidence="7 8">
    <name type="scientific">Pseudonocardia sediminis</name>
    <dbReference type="NCBI Taxonomy" id="1397368"/>
    <lineage>
        <taxon>Bacteria</taxon>
        <taxon>Bacillati</taxon>
        <taxon>Actinomycetota</taxon>
        <taxon>Actinomycetes</taxon>
        <taxon>Pseudonocardiales</taxon>
        <taxon>Pseudonocardiaceae</taxon>
        <taxon>Pseudonocardia</taxon>
    </lineage>
</organism>
<keyword evidence="5" id="KW-0717">Septation</keyword>
<dbReference type="InterPro" id="IPR006776">
    <property type="entry name" value="SsgB"/>
</dbReference>
<dbReference type="InterPro" id="IPR038658">
    <property type="entry name" value="SsgB_sf"/>
</dbReference>
<evidence type="ECO:0000313" key="8">
    <source>
        <dbReference type="Proteomes" id="UP000291591"/>
    </source>
</evidence>
<reference evidence="7 8" key="1">
    <citation type="submission" date="2019-02" db="EMBL/GenBank/DDBJ databases">
        <title>Sequencing the genomes of 1000 actinobacteria strains.</title>
        <authorList>
            <person name="Klenk H.-P."/>
        </authorList>
    </citation>
    <scope>NUCLEOTIDE SEQUENCE [LARGE SCALE GENOMIC DNA]</scope>
    <source>
        <strain evidence="7 8">DSM 45779</strain>
    </source>
</reference>
<comment type="similarity">
    <text evidence="2">Belongs to the SsgA family.</text>
</comment>
<gene>
    <name evidence="7" type="ORF">EV383_6258</name>
</gene>
<keyword evidence="3 7" id="KW-0132">Cell division</keyword>
<evidence type="ECO:0000256" key="4">
    <source>
        <dbReference type="ARBA" id="ARBA00022969"/>
    </source>
</evidence>
<proteinExistence type="inferred from homology"/>
<name>A0A4Q7U7Q1_PSEST</name>
<dbReference type="EMBL" id="SHKL01000002">
    <property type="protein sequence ID" value="RZT75517.1"/>
    <property type="molecule type" value="Genomic_DNA"/>
</dbReference>
<dbReference type="Gene3D" id="2.30.31.20">
    <property type="entry name" value="Sporulation-specific cell division protein SsgB"/>
    <property type="match status" value="1"/>
</dbReference>
<evidence type="ECO:0000313" key="7">
    <source>
        <dbReference type="EMBL" id="RZT75517.1"/>
    </source>
</evidence>
<comment type="caution">
    <text evidence="7">The sequence shown here is derived from an EMBL/GenBank/DDBJ whole genome shotgun (WGS) entry which is preliminary data.</text>
</comment>
<dbReference type="AlphaFoldDB" id="A0A4Q7U7Q1"/>
<dbReference type="GO" id="GO:0030428">
    <property type="term" value="C:cell septum"/>
    <property type="evidence" value="ECO:0007669"/>
    <property type="project" value="UniProtKB-SubCell"/>
</dbReference>
<dbReference type="Proteomes" id="UP000291591">
    <property type="component" value="Unassembled WGS sequence"/>
</dbReference>
<evidence type="ECO:0000256" key="3">
    <source>
        <dbReference type="ARBA" id="ARBA00022618"/>
    </source>
</evidence>
<keyword evidence="6" id="KW-0131">Cell cycle</keyword>
<sequence>MSTATDGRDVHAELAMEALLPCAGSEPRTHHCPITIRLTWSPNDPLLATASIPTNTDRTVEWSLSIDLLTAGLDHPAGLGDVCVLPDPADPTRAELVLSSDTGRICLGFAVENLIDFLARIDSTATPPVVSPSREEVDAMCAEGCYKVMRNGVWVCIRCKQ</sequence>
<dbReference type="GO" id="GO:0030435">
    <property type="term" value="P:sporulation resulting in formation of a cellular spore"/>
    <property type="evidence" value="ECO:0007669"/>
    <property type="project" value="UniProtKB-KW"/>
</dbReference>
<keyword evidence="4" id="KW-0749">Sporulation</keyword>
<accession>A0A4Q7U7Q1</accession>